<dbReference type="EMBL" id="BCMG01000004">
    <property type="protein sequence ID" value="GAX01008.1"/>
    <property type="molecule type" value="Genomic_DNA"/>
</dbReference>
<dbReference type="STRING" id="1302250.GCA_001313225_00647"/>
<gene>
    <name evidence="1" type="ORF">IWT126_01031</name>
</gene>
<reference evidence="1 2" key="1">
    <citation type="submission" date="2015-11" db="EMBL/GenBank/DDBJ databases">
        <title>Draft genome sequences of new species of the genus Lactobacillus isolated from orchardgrass silage.</title>
        <authorList>
            <person name="Tohno M."/>
            <person name="Tanizawa Y."/>
            <person name="Arita M."/>
        </authorList>
    </citation>
    <scope>NUCLEOTIDE SEQUENCE [LARGE SCALE GENOMIC DNA]</scope>
    <source>
        <strain evidence="1 2">IWT126</strain>
    </source>
</reference>
<dbReference type="RefSeq" id="WP_054654107.1">
    <property type="nucleotide sequence ID" value="NZ_BBFL01000002.1"/>
</dbReference>
<organism evidence="1 2">
    <name type="scientific">Secundilactobacillus silagei JCM 19001</name>
    <dbReference type="NCBI Taxonomy" id="1302250"/>
    <lineage>
        <taxon>Bacteria</taxon>
        <taxon>Bacillati</taxon>
        <taxon>Bacillota</taxon>
        <taxon>Bacilli</taxon>
        <taxon>Lactobacillales</taxon>
        <taxon>Lactobacillaceae</taxon>
        <taxon>Secundilactobacillus</taxon>
    </lineage>
</organism>
<sequence length="95" mass="10766">MDEAPALKVVLDPQYTDELRQAVMATITDAVADARQQTNIDSPWITGKKNIAKWLHISQASLNQLIAHNMPIHYLGDPDIWTANKHEMSEFLKQL</sequence>
<keyword evidence="2" id="KW-1185">Reference proteome</keyword>
<dbReference type="OrthoDB" id="2303791at2"/>
<evidence type="ECO:0000313" key="2">
    <source>
        <dbReference type="Proteomes" id="UP000198402"/>
    </source>
</evidence>
<dbReference type="Proteomes" id="UP000198402">
    <property type="component" value="Unassembled WGS sequence"/>
</dbReference>
<name>A0A1Z5IH94_9LACO</name>
<accession>A0A1Z5IH94</accession>
<protein>
    <submittedName>
        <fullName evidence="1">Uncharacterized protein</fullName>
    </submittedName>
</protein>
<evidence type="ECO:0000313" key="1">
    <source>
        <dbReference type="EMBL" id="GAX01008.1"/>
    </source>
</evidence>
<comment type="caution">
    <text evidence="1">The sequence shown here is derived from an EMBL/GenBank/DDBJ whole genome shotgun (WGS) entry which is preliminary data.</text>
</comment>
<dbReference type="AlphaFoldDB" id="A0A1Z5IH94"/>
<proteinExistence type="predicted"/>